<evidence type="ECO:0000313" key="11">
    <source>
        <dbReference type="EMBL" id="MFC7418614.1"/>
    </source>
</evidence>
<keyword evidence="7 8" id="KW-0573">Peptidoglycan synthesis</keyword>
<dbReference type="EMBL" id="JBHTBQ010000004">
    <property type="protein sequence ID" value="MFC7418614.1"/>
    <property type="molecule type" value="Genomic_DNA"/>
</dbReference>
<feature type="binding site" evidence="7">
    <location>
        <begin position="117"/>
        <end position="123"/>
    </location>
    <ligand>
        <name>ATP</name>
        <dbReference type="ChEBI" id="CHEBI:30616"/>
    </ligand>
</feature>
<evidence type="ECO:0000256" key="1">
    <source>
        <dbReference type="ARBA" id="ARBA00004496"/>
    </source>
</evidence>
<evidence type="ECO:0000259" key="10">
    <source>
        <dbReference type="Pfam" id="PF08245"/>
    </source>
</evidence>
<evidence type="ECO:0000256" key="4">
    <source>
        <dbReference type="ARBA" id="ARBA00022598"/>
    </source>
</evidence>
<dbReference type="Gene3D" id="3.40.1190.10">
    <property type="entry name" value="Mur-like, catalytic domain"/>
    <property type="match status" value="1"/>
</dbReference>
<dbReference type="InterPro" id="IPR005762">
    <property type="entry name" value="MurD"/>
</dbReference>
<comment type="function">
    <text evidence="7 8">Cell wall formation. Catalyzes the addition of glutamate to the nucleotide precursor UDP-N-acetylmuramoyl-L-alanine (UMA).</text>
</comment>
<evidence type="ECO:0000256" key="2">
    <source>
        <dbReference type="ARBA" id="ARBA00004752"/>
    </source>
</evidence>
<dbReference type="Gene3D" id="3.40.50.720">
    <property type="entry name" value="NAD(P)-binding Rossmann-like Domain"/>
    <property type="match status" value="1"/>
</dbReference>
<comment type="catalytic activity">
    <reaction evidence="7 8">
        <text>UDP-N-acetyl-alpha-D-muramoyl-L-alanine + D-glutamate + ATP = UDP-N-acetyl-alpha-D-muramoyl-L-alanyl-D-glutamate + ADP + phosphate + H(+)</text>
        <dbReference type="Rhea" id="RHEA:16429"/>
        <dbReference type="ChEBI" id="CHEBI:15378"/>
        <dbReference type="ChEBI" id="CHEBI:29986"/>
        <dbReference type="ChEBI" id="CHEBI:30616"/>
        <dbReference type="ChEBI" id="CHEBI:43474"/>
        <dbReference type="ChEBI" id="CHEBI:83898"/>
        <dbReference type="ChEBI" id="CHEBI:83900"/>
        <dbReference type="ChEBI" id="CHEBI:456216"/>
        <dbReference type="EC" id="6.3.2.9"/>
    </reaction>
</comment>
<evidence type="ECO:0000256" key="3">
    <source>
        <dbReference type="ARBA" id="ARBA00022490"/>
    </source>
</evidence>
<dbReference type="InterPro" id="IPR036615">
    <property type="entry name" value="Mur_ligase_C_dom_sf"/>
</dbReference>
<dbReference type="SUPFAM" id="SSF53623">
    <property type="entry name" value="MurD-like peptide ligases, catalytic domain"/>
    <property type="match status" value="1"/>
</dbReference>
<keyword evidence="4 7" id="KW-0436">Ligase</keyword>
<dbReference type="NCBIfam" id="TIGR01087">
    <property type="entry name" value="murD"/>
    <property type="match status" value="1"/>
</dbReference>
<comment type="caution">
    <text evidence="11">The sequence shown here is derived from an EMBL/GenBank/DDBJ whole genome shotgun (WGS) entry which is preliminary data.</text>
</comment>
<sequence length="461" mass="48124">MNYQGKHCIVVGLGESGFSAAKWLAAQGARVTVADSRSAPPNVEQLHAAHADIELRLGAFSDATFVDADALIVSPGVPIATPAITAAVARGVPALGDVELFAQAISGSAAKVIAITGSNGKSTVTSMVGQMCEAAGLKTVMAGNIGLPVLDALTTSPDADVFVLELSSFQLETTTSLNADAATVLNISEDHLDRYKNLAHYAATKAAIFAGTGVVVLNREDTHCLAMANELESRQIVWFGADEPRTANEYGLKGSEFTLSCGSEAFFNAADLPVAGLHNAVNALSAIALCRAIGLETAPLLAALKSFTGLAHRVEFVATVQGVDYFDDSKGTNVGATEAALKGMTRPVVLIAGGDGKGQDFRPLKAACERICRAVILIGRDAPILAEALNEAQSQFVDFDNEHLLPILQLPTMEMAVQFASNLTESGDVVLLSPACASLDMYRNYHHRAEVFIAAVKGLGA</sequence>
<dbReference type="PANTHER" id="PTHR43692">
    <property type="entry name" value="UDP-N-ACETYLMURAMOYLALANINE--D-GLUTAMATE LIGASE"/>
    <property type="match status" value="1"/>
</dbReference>
<reference evidence="12" key="1">
    <citation type="journal article" date="2019" name="Int. J. Syst. Evol. Microbiol.">
        <title>The Global Catalogue of Microorganisms (GCM) 10K type strain sequencing project: providing services to taxonomists for standard genome sequencing and annotation.</title>
        <authorList>
            <consortium name="The Broad Institute Genomics Platform"/>
            <consortium name="The Broad Institute Genome Sequencing Center for Infectious Disease"/>
            <person name="Wu L."/>
            <person name="Ma J."/>
        </authorList>
    </citation>
    <scope>NUCLEOTIDE SEQUENCE [LARGE SCALE GENOMIC DNA]</scope>
    <source>
        <strain evidence="12">CCUG 62945</strain>
    </source>
</reference>
<keyword evidence="7 8" id="KW-0131">Cell cycle</keyword>
<dbReference type="SUPFAM" id="SSF51984">
    <property type="entry name" value="MurCD N-terminal domain"/>
    <property type="match status" value="1"/>
</dbReference>
<dbReference type="EC" id="6.3.2.9" evidence="7 8"/>
<comment type="pathway">
    <text evidence="2 7 8">Cell wall biogenesis; peptidoglycan biosynthesis.</text>
</comment>
<keyword evidence="12" id="KW-1185">Reference proteome</keyword>
<evidence type="ECO:0000256" key="8">
    <source>
        <dbReference type="RuleBase" id="RU003664"/>
    </source>
</evidence>
<keyword evidence="5 7" id="KW-0547">Nucleotide-binding</keyword>
<keyword evidence="6 7" id="KW-0067">ATP-binding</keyword>
<dbReference type="Gene3D" id="3.90.190.20">
    <property type="entry name" value="Mur ligase, C-terminal domain"/>
    <property type="match status" value="1"/>
</dbReference>
<feature type="domain" description="Mur ligase central" evidence="10">
    <location>
        <begin position="115"/>
        <end position="289"/>
    </location>
</feature>
<dbReference type="HAMAP" id="MF_00639">
    <property type="entry name" value="MurD"/>
    <property type="match status" value="1"/>
</dbReference>
<name>A0ABW2QU83_9NEIS</name>
<feature type="domain" description="Mur ligase C-terminal" evidence="9">
    <location>
        <begin position="312"/>
        <end position="436"/>
    </location>
</feature>
<keyword evidence="7 8" id="KW-0961">Cell wall biogenesis/degradation</keyword>
<evidence type="ECO:0000256" key="6">
    <source>
        <dbReference type="ARBA" id="ARBA00022840"/>
    </source>
</evidence>
<evidence type="ECO:0000313" key="12">
    <source>
        <dbReference type="Proteomes" id="UP001596473"/>
    </source>
</evidence>
<comment type="similarity">
    <text evidence="7">Belongs to the MurCDEF family.</text>
</comment>
<keyword evidence="7 8" id="KW-0132">Cell division</keyword>
<dbReference type="Pfam" id="PF02875">
    <property type="entry name" value="Mur_ligase_C"/>
    <property type="match status" value="1"/>
</dbReference>
<dbReference type="PANTHER" id="PTHR43692:SF1">
    <property type="entry name" value="UDP-N-ACETYLMURAMOYLALANINE--D-GLUTAMATE LIGASE"/>
    <property type="match status" value="1"/>
</dbReference>
<protein>
    <recommendedName>
        <fullName evidence="7 8">UDP-N-acetylmuramoylalanine--D-glutamate ligase</fullName>
        <ecNumber evidence="7 8">6.3.2.9</ecNumber>
    </recommendedName>
    <alternativeName>
        <fullName evidence="7">D-glutamic acid-adding enzyme</fullName>
    </alternativeName>
    <alternativeName>
        <fullName evidence="7">UDP-N-acetylmuramoyl-L-alanyl-D-glutamate synthetase</fullName>
    </alternativeName>
</protein>
<evidence type="ECO:0000256" key="7">
    <source>
        <dbReference type="HAMAP-Rule" id="MF_00639"/>
    </source>
</evidence>
<dbReference type="Pfam" id="PF08245">
    <property type="entry name" value="Mur_ligase_M"/>
    <property type="match status" value="1"/>
</dbReference>
<gene>
    <name evidence="7 11" type="primary">murD</name>
    <name evidence="11" type="ORF">ACFQNF_01815</name>
</gene>
<dbReference type="GO" id="GO:0008764">
    <property type="term" value="F:UDP-N-acetylmuramoylalanine-D-glutamate ligase activity"/>
    <property type="evidence" value="ECO:0007669"/>
    <property type="project" value="UniProtKB-EC"/>
</dbReference>
<dbReference type="SUPFAM" id="SSF53244">
    <property type="entry name" value="MurD-like peptide ligases, peptide-binding domain"/>
    <property type="match status" value="1"/>
</dbReference>
<accession>A0ABW2QU83</accession>
<proteinExistence type="inferred from homology"/>
<dbReference type="InterPro" id="IPR004101">
    <property type="entry name" value="Mur_ligase_C"/>
</dbReference>
<dbReference type="Pfam" id="PF21799">
    <property type="entry name" value="MurD-like_N"/>
    <property type="match status" value="1"/>
</dbReference>
<organism evidence="11 12">
    <name type="scientific">Iodobacter arcticus</name>
    <dbReference type="NCBI Taxonomy" id="590593"/>
    <lineage>
        <taxon>Bacteria</taxon>
        <taxon>Pseudomonadati</taxon>
        <taxon>Pseudomonadota</taxon>
        <taxon>Betaproteobacteria</taxon>
        <taxon>Neisseriales</taxon>
        <taxon>Chitinibacteraceae</taxon>
        <taxon>Iodobacter</taxon>
    </lineage>
</organism>
<comment type="subcellular location">
    <subcellularLocation>
        <location evidence="1 7 8">Cytoplasm</location>
    </subcellularLocation>
</comment>
<evidence type="ECO:0000256" key="5">
    <source>
        <dbReference type="ARBA" id="ARBA00022741"/>
    </source>
</evidence>
<keyword evidence="7 8" id="KW-0133">Cell shape</keyword>
<evidence type="ECO:0000259" key="9">
    <source>
        <dbReference type="Pfam" id="PF02875"/>
    </source>
</evidence>
<dbReference type="RefSeq" id="WP_380185694.1">
    <property type="nucleotide sequence ID" value="NZ_JBHTBQ010000004.1"/>
</dbReference>
<keyword evidence="3 7" id="KW-0963">Cytoplasm</keyword>
<dbReference type="Proteomes" id="UP001596473">
    <property type="component" value="Unassembled WGS sequence"/>
</dbReference>
<dbReference type="InterPro" id="IPR013221">
    <property type="entry name" value="Mur_ligase_cen"/>
</dbReference>
<dbReference type="InterPro" id="IPR036565">
    <property type="entry name" value="Mur-like_cat_sf"/>
</dbReference>